<accession>A0AAW1FPZ6</accession>
<evidence type="ECO:0000313" key="2">
    <source>
        <dbReference type="Proteomes" id="UP001488805"/>
    </source>
</evidence>
<reference evidence="1 2" key="1">
    <citation type="journal article" date="2024" name="Genome Biol. Evol.">
        <title>Chromosome-level genome assembly of the viviparous eelpout Zoarces viviparus.</title>
        <authorList>
            <person name="Fuhrmann N."/>
            <person name="Brasseur M.V."/>
            <person name="Bakowski C.E."/>
            <person name="Podsiadlowski L."/>
            <person name="Prost S."/>
            <person name="Krehenwinkel H."/>
            <person name="Mayer C."/>
        </authorList>
    </citation>
    <scope>NUCLEOTIDE SEQUENCE [LARGE SCALE GENOMIC DNA]</scope>
    <source>
        <strain evidence="1">NO-MEL_2022_Ind0_liver</strain>
    </source>
</reference>
<dbReference type="AlphaFoldDB" id="A0AAW1FPZ6"/>
<organism evidence="1 2">
    <name type="scientific">Zoarces viviparus</name>
    <name type="common">Viviparous eelpout</name>
    <name type="synonym">Blennius viviparus</name>
    <dbReference type="NCBI Taxonomy" id="48416"/>
    <lineage>
        <taxon>Eukaryota</taxon>
        <taxon>Metazoa</taxon>
        <taxon>Chordata</taxon>
        <taxon>Craniata</taxon>
        <taxon>Vertebrata</taxon>
        <taxon>Euteleostomi</taxon>
        <taxon>Actinopterygii</taxon>
        <taxon>Neopterygii</taxon>
        <taxon>Teleostei</taxon>
        <taxon>Neoteleostei</taxon>
        <taxon>Acanthomorphata</taxon>
        <taxon>Eupercaria</taxon>
        <taxon>Perciformes</taxon>
        <taxon>Cottioidei</taxon>
        <taxon>Zoarcales</taxon>
        <taxon>Zoarcidae</taxon>
        <taxon>Zoarcinae</taxon>
        <taxon>Zoarces</taxon>
    </lineage>
</organism>
<gene>
    <name evidence="1" type="ORF">VZT92_006600</name>
</gene>
<evidence type="ECO:0000313" key="1">
    <source>
        <dbReference type="EMBL" id="KAK9536845.1"/>
    </source>
</evidence>
<sequence>MCQQRDGGTVADLVLGRASLLQTARCQALMGNNGCSGIAAAGCARWGLGVKVLGSHLPTAPCILGQIHTAQGEHIWREHGEQ</sequence>
<dbReference type="EMBL" id="JBCEZU010000045">
    <property type="protein sequence ID" value="KAK9536845.1"/>
    <property type="molecule type" value="Genomic_DNA"/>
</dbReference>
<name>A0AAW1FPZ6_ZOAVI</name>
<comment type="caution">
    <text evidence="1">The sequence shown here is derived from an EMBL/GenBank/DDBJ whole genome shotgun (WGS) entry which is preliminary data.</text>
</comment>
<keyword evidence="2" id="KW-1185">Reference proteome</keyword>
<proteinExistence type="predicted"/>
<dbReference type="Proteomes" id="UP001488805">
    <property type="component" value="Unassembled WGS sequence"/>
</dbReference>
<protein>
    <submittedName>
        <fullName evidence="1">Uncharacterized protein</fullName>
    </submittedName>
</protein>